<sequence length="175" mass="19854">MHSKENNFAYIDGANLHNGIAGLGWKLDYKRFRVWLSDKYGIKSAYIFIGLIPKYKDLYKYLQECGFTLIFKEVVYNSDGKPKGNCDADLVLQSVCDAYENKFDKAIIVSSDGDYAGLVKFLKERGKLKTILSPHTKNLCSILLKRTNAPIAYLNDQKTILRDKKEKAPDADKTA</sequence>
<dbReference type="Proteomes" id="UP000033867">
    <property type="component" value="Unassembled WGS sequence"/>
</dbReference>
<name>A0A0G1E8A3_9BACT</name>
<gene>
    <name evidence="2" type="ORF">UV42_C0043G0005</name>
</gene>
<dbReference type="PANTHER" id="PTHR35458:SF2">
    <property type="entry name" value="SLR0755 PROTEIN"/>
    <property type="match status" value="1"/>
</dbReference>
<comment type="caution">
    <text evidence="2">The sequence shown here is derived from an EMBL/GenBank/DDBJ whole genome shotgun (WGS) entry which is preliminary data.</text>
</comment>
<accession>A0A0G1E8A3</accession>
<protein>
    <recommendedName>
        <fullName evidence="1">NYN domain-containing protein</fullName>
    </recommendedName>
</protein>
<dbReference type="InterPro" id="IPR047140">
    <property type="entry name" value="LabA"/>
</dbReference>
<dbReference type="AlphaFoldDB" id="A0A0G1E8A3"/>
<dbReference type="PANTHER" id="PTHR35458">
    <property type="entry name" value="SLR0755 PROTEIN"/>
    <property type="match status" value="1"/>
</dbReference>
<organism evidence="2 3">
    <name type="scientific">Candidatus Magasanikbacteria bacterium GW2011_GWE2_42_7</name>
    <dbReference type="NCBI Taxonomy" id="1619052"/>
    <lineage>
        <taxon>Bacteria</taxon>
        <taxon>Candidatus Magasanikiibacteriota</taxon>
    </lineage>
</organism>
<dbReference type="GO" id="GO:0004540">
    <property type="term" value="F:RNA nuclease activity"/>
    <property type="evidence" value="ECO:0007669"/>
    <property type="project" value="InterPro"/>
</dbReference>
<dbReference type="Pfam" id="PF01936">
    <property type="entry name" value="NYN"/>
    <property type="match status" value="1"/>
</dbReference>
<proteinExistence type="predicted"/>
<evidence type="ECO:0000313" key="2">
    <source>
        <dbReference type="EMBL" id="KKS70803.1"/>
    </source>
</evidence>
<dbReference type="EMBL" id="LCEK01000043">
    <property type="protein sequence ID" value="KKS70803.1"/>
    <property type="molecule type" value="Genomic_DNA"/>
</dbReference>
<dbReference type="Gene3D" id="3.40.50.1010">
    <property type="entry name" value="5'-nuclease"/>
    <property type="match status" value="1"/>
</dbReference>
<evidence type="ECO:0000259" key="1">
    <source>
        <dbReference type="Pfam" id="PF01936"/>
    </source>
</evidence>
<feature type="domain" description="NYN" evidence="1">
    <location>
        <begin position="10"/>
        <end position="136"/>
    </location>
</feature>
<dbReference type="InterPro" id="IPR021139">
    <property type="entry name" value="NYN"/>
</dbReference>
<reference evidence="2 3" key="1">
    <citation type="journal article" date="2015" name="Nature">
        <title>rRNA introns, odd ribosomes, and small enigmatic genomes across a large radiation of phyla.</title>
        <authorList>
            <person name="Brown C.T."/>
            <person name="Hug L.A."/>
            <person name="Thomas B.C."/>
            <person name="Sharon I."/>
            <person name="Castelle C.J."/>
            <person name="Singh A."/>
            <person name="Wilkins M.J."/>
            <person name="Williams K.H."/>
            <person name="Banfield J.F."/>
        </authorList>
    </citation>
    <scope>NUCLEOTIDE SEQUENCE [LARGE SCALE GENOMIC DNA]</scope>
</reference>
<evidence type="ECO:0000313" key="3">
    <source>
        <dbReference type="Proteomes" id="UP000033867"/>
    </source>
</evidence>